<dbReference type="AlphaFoldDB" id="A0A3N6PAE8"/>
<dbReference type="PROSITE" id="PS00430">
    <property type="entry name" value="TONB_DEPENDENT_REC_1"/>
    <property type="match status" value="1"/>
</dbReference>
<dbReference type="PANTHER" id="PTHR39430:SF1">
    <property type="entry name" value="PROTEASE"/>
    <property type="match status" value="1"/>
</dbReference>
<feature type="domain" description="CAAX prenyl protease 2/Lysostaphin resistance protein A-like" evidence="2">
    <location>
        <begin position="154"/>
        <end position="251"/>
    </location>
</feature>
<gene>
    <name evidence="3" type="ORF">EA472_21005</name>
</gene>
<comment type="caution">
    <text evidence="3">The sequence shown here is derived from an EMBL/GenBank/DDBJ whole genome shotgun (WGS) entry which is preliminary data.</text>
</comment>
<accession>A0A3N6PAE8</accession>
<feature type="transmembrane region" description="Helical" evidence="1">
    <location>
        <begin position="111"/>
        <end position="132"/>
    </location>
</feature>
<dbReference type="EMBL" id="REFZ01000028">
    <property type="protein sequence ID" value="RQG96089.1"/>
    <property type="molecule type" value="Genomic_DNA"/>
</dbReference>
<feature type="transmembrane region" description="Helical" evidence="1">
    <location>
        <begin position="152"/>
        <end position="173"/>
    </location>
</feature>
<feature type="transmembrane region" description="Helical" evidence="1">
    <location>
        <begin position="211"/>
        <end position="231"/>
    </location>
</feature>
<evidence type="ECO:0000256" key="1">
    <source>
        <dbReference type="SAM" id="Phobius"/>
    </source>
</evidence>
<dbReference type="GO" id="GO:0080120">
    <property type="term" value="P:CAAX-box protein maturation"/>
    <property type="evidence" value="ECO:0007669"/>
    <property type="project" value="UniProtKB-ARBA"/>
</dbReference>
<dbReference type="Pfam" id="PF02517">
    <property type="entry name" value="Rce1-like"/>
    <property type="match status" value="1"/>
</dbReference>
<dbReference type="InterPro" id="IPR010916">
    <property type="entry name" value="TonB_box_CS"/>
</dbReference>
<keyword evidence="3" id="KW-0645">Protease</keyword>
<keyword evidence="3" id="KW-0482">Metalloprotease</keyword>
<dbReference type="InterPro" id="IPR003675">
    <property type="entry name" value="Rce1/LyrA-like_dom"/>
</dbReference>
<protein>
    <submittedName>
        <fullName evidence="3">CPBP family intramembrane metalloprotease</fullName>
    </submittedName>
</protein>
<feature type="transmembrane region" description="Helical" evidence="1">
    <location>
        <begin position="185"/>
        <end position="205"/>
    </location>
</feature>
<organism evidence="3 4">
    <name type="scientific">Natrarchaeobius chitinivorans</name>
    <dbReference type="NCBI Taxonomy" id="1679083"/>
    <lineage>
        <taxon>Archaea</taxon>
        <taxon>Methanobacteriati</taxon>
        <taxon>Methanobacteriota</taxon>
        <taxon>Stenosarchaea group</taxon>
        <taxon>Halobacteria</taxon>
        <taxon>Halobacteriales</taxon>
        <taxon>Natrialbaceae</taxon>
        <taxon>Natrarchaeobius</taxon>
    </lineage>
</organism>
<dbReference type="Proteomes" id="UP000281431">
    <property type="component" value="Unassembled WGS sequence"/>
</dbReference>
<proteinExistence type="predicted"/>
<evidence type="ECO:0000259" key="2">
    <source>
        <dbReference type="Pfam" id="PF02517"/>
    </source>
</evidence>
<reference evidence="3 4" key="1">
    <citation type="submission" date="2018-10" db="EMBL/GenBank/DDBJ databases">
        <title>Natrarchaeobius chitinivorans gen. nov., sp. nov., and Natrarchaeobius haloalkaliphilus sp. nov., alkaliphilic, chitin-utilizing haloarchaea from hypersaline alkaline lakes.</title>
        <authorList>
            <person name="Sorokin D.Y."/>
            <person name="Elcheninov A.G."/>
            <person name="Kostrikina N.A."/>
            <person name="Bale N.J."/>
            <person name="Sinninghe Damste J.S."/>
            <person name="Khijniak T.V."/>
            <person name="Kublanov I.V."/>
            <person name="Toshchakov S.V."/>
        </authorList>
    </citation>
    <scope>NUCLEOTIDE SEQUENCE [LARGE SCALE GENOMIC DNA]</scope>
    <source>
        <strain evidence="3 4">AArcht7</strain>
    </source>
</reference>
<keyword evidence="1" id="KW-0472">Membrane</keyword>
<dbReference type="GO" id="GO:0006508">
    <property type="term" value="P:proteolysis"/>
    <property type="evidence" value="ECO:0007669"/>
    <property type="project" value="UniProtKB-KW"/>
</dbReference>
<dbReference type="PANTHER" id="PTHR39430">
    <property type="entry name" value="MEMBRANE-ASSOCIATED PROTEASE-RELATED"/>
    <property type="match status" value="1"/>
</dbReference>
<evidence type="ECO:0000313" key="3">
    <source>
        <dbReference type="EMBL" id="RQG96089.1"/>
    </source>
</evidence>
<sequence>MASPPSPGDDLVPDRSALIAVIGSVLYVALVLGAVFVASTAIVLTFVLALAVSGDPAAFEELLTGDTFVVVAAFEAVLLGIVTVLAVAVTFSQNWVPKRAVGFAVPSPRELVIGAGTIVALLAIAAGLAFASEQLGVPGAEHALFLDDVSPIYYVALAVLSILVVGPVEELLFRGLIQNYVRPGLGSVGAVVWTSLLFAAIHLPAYLTAELASATVSLIVVFALSLVLGALYERYRNVVLVMAVHGGYNAVVFSLEIVV</sequence>
<dbReference type="GO" id="GO:0004175">
    <property type="term" value="F:endopeptidase activity"/>
    <property type="evidence" value="ECO:0007669"/>
    <property type="project" value="UniProtKB-ARBA"/>
</dbReference>
<evidence type="ECO:0000313" key="4">
    <source>
        <dbReference type="Proteomes" id="UP000281431"/>
    </source>
</evidence>
<keyword evidence="3" id="KW-0378">Hydrolase</keyword>
<keyword evidence="1" id="KW-0812">Transmembrane</keyword>
<dbReference type="OrthoDB" id="275779at2157"/>
<keyword evidence="1" id="KW-1133">Transmembrane helix</keyword>
<dbReference type="GO" id="GO:0008237">
    <property type="term" value="F:metallopeptidase activity"/>
    <property type="evidence" value="ECO:0007669"/>
    <property type="project" value="UniProtKB-KW"/>
</dbReference>
<feature type="transmembrane region" description="Helical" evidence="1">
    <location>
        <begin position="25"/>
        <end position="48"/>
    </location>
</feature>
<keyword evidence="4" id="KW-1185">Reference proteome</keyword>
<name>A0A3N6PAE8_NATCH</name>
<feature type="transmembrane region" description="Helical" evidence="1">
    <location>
        <begin position="68"/>
        <end position="91"/>
    </location>
</feature>